<keyword evidence="1" id="KW-0812">Transmembrane</keyword>
<reference evidence="2" key="1">
    <citation type="journal article" date="2018" name="Genome Announc.">
        <title>Draft Genome Sequence of "Candidatus Phycosocius bacilliformis," an Alphaproteobacterial Ectosymbiont of the Hydrocarbon-Producing Green Alga Botryococcus braunii.</title>
        <authorList>
            <person name="Tanabe Y."/>
            <person name="Yamaguchi H."/>
            <person name="Watanabe M.M."/>
        </authorList>
    </citation>
    <scope>NUCLEOTIDE SEQUENCE [LARGE SCALE GENOMIC DNA]</scope>
    <source>
        <strain evidence="2">BOTRYCO-2</strain>
    </source>
</reference>
<comment type="caution">
    <text evidence="2">The sequence shown here is derived from an EMBL/GenBank/DDBJ whole genome shotgun (WGS) entry which is preliminary data.</text>
</comment>
<gene>
    <name evidence="2" type="ORF">PbB2_02289</name>
</gene>
<feature type="transmembrane region" description="Helical" evidence="1">
    <location>
        <begin position="233"/>
        <end position="258"/>
    </location>
</feature>
<keyword evidence="1" id="KW-0472">Membrane</keyword>
<evidence type="ECO:0008006" key="4">
    <source>
        <dbReference type="Google" id="ProtNLM"/>
    </source>
</evidence>
<evidence type="ECO:0000313" key="2">
    <source>
        <dbReference type="EMBL" id="GBF58602.1"/>
    </source>
</evidence>
<keyword evidence="3" id="KW-1185">Reference proteome</keyword>
<feature type="transmembrane region" description="Helical" evidence="1">
    <location>
        <begin position="90"/>
        <end position="116"/>
    </location>
</feature>
<keyword evidence="1" id="KW-1133">Transmembrane helix</keyword>
<protein>
    <recommendedName>
        <fullName evidence="4">Glycerophosphoryl diester phosphodiesterase membrane domain-containing protein</fullName>
    </recommendedName>
</protein>
<dbReference type="AlphaFoldDB" id="A0A2P2EC19"/>
<proteinExistence type="predicted"/>
<dbReference type="EMBL" id="BFBR01000007">
    <property type="protein sequence ID" value="GBF58602.1"/>
    <property type="molecule type" value="Genomic_DNA"/>
</dbReference>
<name>A0A2P2EC19_9PROT</name>
<evidence type="ECO:0000256" key="1">
    <source>
        <dbReference type="SAM" id="Phobius"/>
    </source>
</evidence>
<dbReference type="Proteomes" id="UP000245086">
    <property type="component" value="Unassembled WGS sequence"/>
</dbReference>
<evidence type="ECO:0000313" key="3">
    <source>
        <dbReference type="Proteomes" id="UP000245086"/>
    </source>
</evidence>
<feature type="transmembrane region" description="Helical" evidence="1">
    <location>
        <begin position="196"/>
        <end position="213"/>
    </location>
</feature>
<dbReference type="RefSeq" id="WP_108985468.1">
    <property type="nucleotide sequence ID" value="NZ_BFBR01000007.1"/>
</dbReference>
<feature type="transmembrane region" description="Helical" evidence="1">
    <location>
        <begin position="49"/>
        <end position="70"/>
    </location>
</feature>
<feature type="transmembrane region" description="Helical" evidence="1">
    <location>
        <begin position="160"/>
        <end position="176"/>
    </location>
</feature>
<dbReference type="OrthoDB" id="121140at2"/>
<organism evidence="2 3">
    <name type="scientific">Candidatus Phycosocius bacilliformis</name>
    <dbReference type="NCBI Taxonomy" id="1445552"/>
    <lineage>
        <taxon>Bacteria</taxon>
        <taxon>Pseudomonadati</taxon>
        <taxon>Pseudomonadota</taxon>
        <taxon>Alphaproteobacteria</taxon>
        <taxon>Caulobacterales</taxon>
        <taxon>Caulobacterales incertae sedis</taxon>
        <taxon>Candidatus Phycosocius</taxon>
    </lineage>
</organism>
<sequence length="269" mass="29347">MQQASSYSALYRFNAREFLGYDPVDGEVWRYPILKRMWHKSADLLRHHLPMLLITCCMIACASVFVGFVVEQFSPGILKAEGLFAGMIKFLAIMAYVSFQAIVSLYCAVIILSRYLPGLLAPGESAMDRVKQQAGKAVLLSFVVAVGISIGLALLILPGIFFMLGTFLALPLLVANRSNVAEAIEQSWNMMEGRRLTILALLAVIYGCTYVSGHVIEAIPPFLDSNFGQGVTAAIASISWEIGQLLCLQLLTLSLFLCQRAPNTAGSSN</sequence>
<feature type="transmembrane region" description="Helical" evidence="1">
    <location>
        <begin position="137"/>
        <end position="154"/>
    </location>
</feature>
<accession>A0A2P2EC19</accession>